<feature type="region of interest" description="A; substrate-binding" evidence="5">
    <location>
        <begin position="1"/>
        <end position="345"/>
    </location>
</feature>
<dbReference type="Gene3D" id="3.30.230.80">
    <property type="match status" value="1"/>
</dbReference>
<evidence type="ECO:0000256" key="3">
    <source>
        <dbReference type="ARBA" id="ARBA00022840"/>
    </source>
</evidence>
<reference evidence="7" key="1">
    <citation type="submission" date="2020-08" db="EMBL/GenBank/DDBJ databases">
        <title>Genome public.</title>
        <authorList>
            <person name="Liu C."/>
            <person name="Sun Q."/>
        </authorList>
    </citation>
    <scope>NUCLEOTIDE SEQUENCE</scope>
    <source>
        <strain evidence="7">NSJ-33</strain>
    </source>
</reference>
<comment type="caution">
    <text evidence="7">The sequence shown here is derived from an EMBL/GenBank/DDBJ whole genome shotgun (WGS) entry which is preliminary data.</text>
</comment>
<dbReference type="PRINTS" id="PR00775">
    <property type="entry name" value="HEATSHOCK90"/>
</dbReference>
<feature type="binding site" evidence="6">
    <location>
        <position position="167"/>
    </location>
    <ligand>
        <name>ATP</name>
        <dbReference type="ChEBI" id="CHEBI:30616"/>
    </ligand>
</feature>
<keyword evidence="4 5" id="KW-0143">Chaperone</keyword>
<comment type="subunit">
    <text evidence="5">Homodimer.</text>
</comment>
<comment type="caution">
    <text evidence="5">Lacks conserved residue(s) required for the propagation of feature annotation.</text>
</comment>
<evidence type="ECO:0000256" key="2">
    <source>
        <dbReference type="ARBA" id="ARBA00022741"/>
    </source>
</evidence>
<dbReference type="EMBL" id="JACRSV010000002">
    <property type="protein sequence ID" value="MBC8560129.1"/>
    <property type="molecule type" value="Genomic_DNA"/>
</dbReference>
<keyword evidence="3 5" id="KW-0067">ATP-binding</keyword>
<dbReference type="Pfam" id="PF00183">
    <property type="entry name" value="HSP90"/>
    <property type="match status" value="1"/>
</dbReference>
<dbReference type="RefSeq" id="WP_249295104.1">
    <property type="nucleotide sequence ID" value="NZ_JACRSV010000002.1"/>
</dbReference>
<proteinExistence type="inferred from homology"/>
<dbReference type="InterPro" id="IPR036890">
    <property type="entry name" value="HATPase_C_sf"/>
</dbReference>
<dbReference type="InterPro" id="IPR020575">
    <property type="entry name" value="Hsp90_N"/>
</dbReference>
<keyword evidence="2 5" id="KW-0547">Nucleotide-binding</keyword>
<dbReference type="InterPro" id="IPR019805">
    <property type="entry name" value="Heat_shock_protein_90_CS"/>
</dbReference>
<dbReference type="GO" id="GO:0005737">
    <property type="term" value="C:cytoplasm"/>
    <property type="evidence" value="ECO:0007669"/>
    <property type="project" value="UniProtKB-SubCell"/>
</dbReference>
<evidence type="ECO:0000256" key="4">
    <source>
        <dbReference type="ARBA" id="ARBA00023186"/>
    </source>
</evidence>
<comment type="subcellular location">
    <subcellularLocation>
        <location evidence="5">Cytoplasm</location>
    </subcellularLocation>
</comment>
<sequence length="631" mass="72734">MAKKKFKAESKRLLDMMINSIYTHKEIFLRELISNASDAIDKLYYHSLTENLSGLNRDDFAIRLEVDKEARTLKISDNGCGMTQEDLENNLGVIAQSGSFQFKRENNKQEDIDIIGQFGVGFYSAFMVSDEVTVISRAYGADKAFEWKSSGADGYTIEEADKASHGTDIILKIKENTEDENYDEYLEGYRLQGIVKKYSDYIRYPIKMDMERSRMKGEPKEGEQPEYETYIENVTLNSMVPLWKKNKSEVSEEDYNQFYKDKFYDYENPAKVIHSSTEGASTYNALLFIPAHAPYNYYSKEYEKGLQLYASGVLIMDKCADLLPDHFSFVRGLVDSQDLSLNISREMLQHDRQLKLIESRLEKKIKSELLSMLKNDREKYEAFFKSFGLQLKYGVYTAYGANKELLQDLLLFYSSSEKKMTTLEEYVGRMKEGQKYIYYACAETTDRADRLPQTELLKDQGYEILYLTDDIDEFALKMMRDFSEKEFRSVSDKDLGLENKEESEEIKKKNEESAELFRFMKDALGDKVADVRLSERLKSHPVCLSSGGGLSLEMEKVLNSMPNDQKVKADRVLELNPNHPVFEALCKKFADEPDQVKKYAGLLYDQALLIEGLPIEDPVSFSNAICELMAK</sequence>
<feature type="binding site" evidence="6">
    <location>
        <begin position="97"/>
        <end position="98"/>
    </location>
    <ligand>
        <name>ATP</name>
        <dbReference type="ChEBI" id="CHEBI:30616"/>
    </ligand>
</feature>
<dbReference type="SUPFAM" id="SSF110942">
    <property type="entry name" value="HSP90 C-terminal domain"/>
    <property type="match status" value="1"/>
</dbReference>
<keyword evidence="5" id="KW-0963">Cytoplasm</keyword>
<dbReference type="GO" id="GO:0016887">
    <property type="term" value="F:ATP hydrolysis activity"/>
    <property type="evidence" value="ECO:0007669"/>
    <property type="project" value="InterPro"/>
</dbReference>
<dbReference type="Gene3D" id="3.40.50.11260">
    <property type="match status" value="1"/>
</dbReference>
<dbReference type="GO" id="GO:0140662">
    <property type="term" value="F:ATP-dependent protein folding chaperone"/>
    <property type="evidence" value="ECO:0007669"/>
    <property type="project" value="InterPro"/>
</dbReference>
<feature type="binding site" evidence="6">
    <location>
        <position position="31"/>
    </location>
    <ligand>
        <name>ATP</name>
        <dbReference type="ChEBI" id="CHEBI:30616"/>
    </ligand>
</feature>
<feature type="binding site" evidence="6">
    <location>
        <position position="90"/>
    </location>
    <ligand>
        <name>ATP</name>
        <dbReference type="ChEBI" id="CHEBI:30616"/>
    </ligand>
</feature>
<dbReference type="InterPro" id="IPR001404">
    <property type="entry name" value="Hsp90_fam"/>
</dbReference>
<dbReference type="NCBIfam" id="NF003555">
    <property type="entry name" value="PRK05218.1"/>
    <property type="match status" value="1"/>
</dbReference>
<evidence type="ECO:0000256" key="5">
    <source>
        <dbReference type="HAMAP-Rule" id="MF_00505"/>
    </source>
</evidence>
<feature type="binding site" evidence="6">
    <location>
        <position position="35"/>
    </location>
    <ligand>
        <name>ATP</name>
        <dbReference type="ChEBI" id="CHEBI:30616"/>
    </ligand>
</feature>
<keyword evidence="5" id="KW-0346">Stress response</keyword>
<comment type="function">
    <text evidence="5">Molecular chaperone. Has ATPase activity.</text>
</comment>
<evidence type="ECO:0000256" key="6">
    <source>
        <dbReference type="PIRSR" id="PIRSR002583-1"/>
    </source>
</evidence>
<dbReference type="InterPro" id="IPR037196">
    <property type="entry name" value="HSP90_C"/>
</dbReference>
<comment type="similarity">
    <text evidence="1 5">Belongs to the heat shock protein 90 family.</text>
</comment>
<organism evidence="7 8">
    <name type="scientific">Fumia xinanensis</name>
    <dbReference type="NCBI Taxonomy" id="2763659"/>
    <lineage>
        <taxon>Bacteria</taxon>
        <taxon>Bacillati</taxon>
        <taxon>Bacillota</taxon>
        <taxon>Clostridia</taxon>
        <taxon>Eubacteriales</taxon>
        <taxon>Oscillospiraceae</taxon>
        <taxon>Fumia</taxon>
    </lineage>
</organism>
<protein>
    <recommendedName>
        <fullName evidence="5">Chaperone protein HtpG</fullName>
    </recommendedName>
    <alternativeName>
        <fullName evidence="5">Heat shock protein HtpG</fullName>
    </alternativeName>
    <alternativeName>
        <fullName evidence="5">High temperature protein G</fullName>
    </alternativeName>
</protein>
<feature type="binding site" evidence="6">
    <location>
        <position position="345"/>
    </location>
    <ligand>
        <name>ATP</name>
        <dbReference type="ChEBI" id="CHEBI:30616"/>
    </ligand>
</feature>
<dbReference type="SUPFAM" id="SSF54211">
    <property type="entry name" value="Ribosomal protein S5 domain 2-like"/>
    <property type="match status" value="1"/>
</dbReference>
<dbReference type="PIRSF" id="PIRSF002583">
    <property type="entry name" value="Hsp90"/>
    <property type="match status" value="1"/>
</dbReference>
<evidence type="ECO:0000256" key="1">
    <source>
        <dbReference type="ARBA" id="ARBA00008239"/>
    </source>
</evidence>
<dbReference type="GO" id="GO:0005524">
    <property type="term" value="F:ATP binding"/>
    <property type="evidence" value="ECO:0007669"/>
    <property type="project" value="UniProtKB-UniRule"/>
</dbReference>
<keyword evidence="8" id="KW-1185">Reference proteome</keyword>
<accession>A0A926I7N8</accession>
<dbReference type="Gene3D" id="3.30.565.10">
    <property type="entry name" value="Histidine kinase-like ATPase, C-terminal domain"/>
    <property type="match status" value="1"/>
</dbReference>
<feature type="binding site" evidence="6">
    <location>
        <begin position="117"/>
        <end position="122"/>
    </location>
    <ligand>
        <name>ATP</name>
        <dbReference type="ChEBI" id="CHEBI:30616"/>
    </ligand>
</feature>
<dbReference type="PANTHER" id="PTHR11528">
    <property type="entry name" value="HEAT SHOCK PROTEIN 90 FAMILY MEMBER"/>
    <property type="match status" value="1"/>
</dbReference>
<dbReference type="GO" id="GO:0051082">
    <property type="term" value="F:unfolded protein binding"/>
    <property type="evidence" value="ECO:0007669"/>
    <property type="project" value="UniProtKB-UniRule"/>
</dbReference>
<dbReference type="HAMAP" id="MF_00505">
    <property type="entry name" value="HSP90"/>
    <property type="match status" value="1"/>
</dbReference>
<dbReference type="CDD" id="cd16927">
    <property type="entry name" value="HATPase_Hsp90-like"/>
    <property type="match status" value="1"/>
</dbReference>
<dbReference type="PROSITE" id="PS00298">
    <property type="entry name" value="HSP90"/>
    <property type="match status" value="1"/>
</dbReference>
<dbReference type="Gene3D" id="1.20.120.790">
    <property type="entry name" value="Heat shock protein 90, C-terminal domain"/>
    <property type="match status" value="1"/>
</dbReference>
<feature type="binding site" evidence="6">
    <location>
        <position position="77"/>
    </location>
    <ligand>
        <name>ATP</name>
        <dbReference type="ChEBI" id="CHEBI:30616"/>
    </ligand>
</feature>
<dbReference type="Proteomes" id="UP000610760">
    <property type="component" value="Unassembled WGS sequence"/>
</dbReference>
<name>A0A926I7N8_9FIRM</name>
<dbReference type="Pfam" id="PF13589">
    <property type="entry name" value="HATPase_c_3"/>
    <property type="match status" value="1"/>
</dbReference>
<evidence type="ECO:0000313" key="8">
    <source>
        <dbReference type="Proteomes" id="UP000610760"/>
    </source>
</evidence>
<feature type="binding site" evidence="6">
    <location>
        <position position="82"/>
    </location>
    <ligand>
        <name>ATP</name>
        <dbReference type="ChEBI" id="CHEBI:30616"/>
    </ligand>
</feature>
<dbReference type="InterPro" id="IPR020568">
    <property type="entry name" value="Ribosomal_Su5_D2-typ_SF"/>
</dbReference>
<dbReference type="AlphaFoldDB" id="A0A926I7N8"/>
<feature type="region of interest" description="C" evidence="5">
    <location>
        <begin position="557"/>
        <end position="631"/>
    </location>
</feature>
<dbReference type="SUPFAM" id="SSF55874">
    <property type="entry name" value="ATPase domain of HSP90 chaperone/DNA topoisomerase II/histidine kinase"/>
    <property type="match status" value="1"/>
</dbReference>
<gene>
    <name evidence="5 7" type="primary">htpG</name>
    <name evidence="7" type="ORF">H8710_08620</name>
</gene>
<evidence type="ECO:0000313" key="7">
    <source>
        <dbReference type="EMBL" id="MBC8560129.1"/>
    </source>
</evidence>